<reference evidence="2" key="1">
    <citation type="journal article" date="2023" name="Int. J. Syst. Evol. Microbiol.">
        <title>Collibacillus ludicampi gen. nov., sp. nov., a new soil bacterium of the family Alicyclobacillaceae.</title>
        <authorList>
            <person name="Jojima T."/>
            <person name="Ioku Y."/>
            <person name="Fukuta Y."/>
            <person name="Shirasaka N."/>
            <person name="Matsumura Y."/>
            <person name="Mori M."/>
        </authorList>
    </citation>
    <scope>NUCLEOTIDE SEQUENCE</scope>
    <source>
        <strain evidence="2">TP075</strain>
    </source>
</reference>
<dbReference type="InterPro" id="IPR050483">
    <property type="entry name" value="CoA-transferase_III_domain"/>
</dbReference>
<evidence type="ECO:0000313" key="3">
    <source>
        <dbReference type="Proteomes" id="UP001057291"/>
    </source>
</evidence>
<dbReference type="AlphaFoldDB" id="A0AAV4LGG6"/>
<dbReference type="RefSeq" id="WP_282199962.1">
    <property type="nucleotide sequence ID" value="NZ_BOQE01000001.1"/>
</dbReference>
<dbReference type="Gene3D" id="3.30.1540.10">
    <property type="entry name" value="formyl-coa transferase, domain 3"/>
    <property type="match status" value="1"/>
</dbReference>
<dbReference type="SUPFAM" id="SSF89796">
    <property type="entry name" value="CoA-transferase family III (CaiB/BaiF)"/>
    <property type="match status" value="1"/>
</dbReference>
<dbReference type="PANTHER" id="PTHR48207">
    <property type="entry name" value="SUCCINATE--HYDROXYMETHYLGLUTARATE COA-TRANSFERASE"/>
    <property type="match status" value="1"/>
</dbReference>
<gene>
    <name evidence="2" type="ORF">DNHGIG_24750</name>
</gene>
<dbReference type="Gene3D" id="3.40.50.10540">
    <property type="entry name" value="Crotonobetainyl-coa:carnitine coa-transferase, domain 1"/>
    <property type="match status" value="1"/>
</dbReference>
<evidence type="ECO:0000256" key="1">
    <source>
        <dbReference type="ARBA" id="ARBA00022679"/>
    </source>
</evidence>
<keyword evidence="3" id="KW-1185">Reference proteome</keyword>
<dbReference type="PANTHER" id="PTHR48207:SF3">
    <property type="entry name" value="SUCCINATE--HYDROXYMETHYLGLUTARATE COA-TRANSFERASE"/>
    <property type="match status" value="1"/>
</dbReference>
<evidence type="ECO:0000313" key="2">
    <source>
        <dbReference type="EMBL" id="GIM46926.1"/>
    </source>
</evidence>
<dbReference type="EMBL" id="BOQE01000001">
    <property type="protein sequence ID" value="GIM46926.1"/>
    <property type="molecule type" value="Genomic_DNA"/>
</dbReference>
<dbReference type="InterPro" id="IPR023606">
    <property type="entry name" value="CoA-Trfase_III_dom_1_sf"/>
</dbReference>
<organism evidence="2 3">
    <name type="scientific">Collibacillus ludicampi</name>
    <dbReference type="NCBI Taxonomy" id="2771369"/>
    <lineage>
        <taxon>Bacteria</taxon>
        <taxon>Bacillati</taxon>
        <taxon>Bacillota</taxon>
        <taxon>Bacilli</taxon>
        <taxon>Bacillales</taxon>
        <taxon>Alicyclobacillaceae</taxon>
        <taxon>Collibacillus</taxon>
    </lineage>
</organism>
<proteinExistence type="predicted"/>
<keyword evidence="1 2" id="KW-0808">Transferase</keyword>
<dbReference type="Pfam" id="PF02515">
    <property type="entry name" value="CoA_transf_3"/>
    <property type="match status" value="1"/>
</dbReference>
<dbReference type="InterPro" id="IPR044855">
    <property type="entry name" value="CoA-Trfase_III_dom3_sf"/>
</dbReference>
<comment type="caution">
    <text evidence="2">The sequence shown here is derived from an EMBL/GenBank/DDBJ whole genome shotgun (WGS) entry which is preliminary data.</text>
</comment>
<name>A0AAV4LGG6_9BACL</name>
<accession>A0AAV4LGG6</accession>
<dbReference type="Proteomes" id="UP001057291">
    <property type="component" value="Unassembled WGS sequence"/>
</dbReference>
<dbReference type="InterPro" id="IPR003673">
    <property type="entry name" value="CoA-Trfase_fam_III"/>
</dbReference>
<sequence>MKPLQGIKVVDLTRILSGPFCTMILADMGADVIKIEPPQGDDTRGWGPPFIETESSYFLSVNRNKRSLVLNLKTSEGRAILLDLVKTADIVVENFRPGTLDKLGIGYDVLKQRNERIILASISGFGQTGPYAKRPGYDVIAQGMGGLMAATGEPDRPPVKVGFSVADVGAGMWATIGILLALLARNHTGKGQWVDASLLDTMISWQTYLAGNYFATGMNPKPLGGAHPNICPYQVFPAQDGYFNVAVGNDSLWKTFCKVMELDLVDDPRFDTNAKRVENRDQLVPLLEEIFKTKPCKHWVELFDQAGIPAGPVYELADLYKDPHVFERDMIVTMQHPSVGDIKQIGVPVKLSETPGELITPPPLLGQHSYEILREMGFSHSMITEFYEKGVAYGTFPGQERVTQTNQGVS</sequence>
<dbReference type="GO" id="GO:0008410">
    <property type="term" value="F:CoA-transferase activity"/>
    <property type="evidence" value="ECO:0007669"/>
    <property type="project" value="TreeGrafter"/>
</dbReference>
<protein>
    <submittedName>
        <fullName evidence="2">CoA transferase</fullName>
    </submittedName>
</protein>